<feature type="region of interest" description="Disordered" evidence="1">
    <location>
        <begin position="1"/>
        <end position="25"/>
    </location>
</feature>
<keyword evidence="3" id="KW-1185">Reference proteome</keyword>
<dbReference type="EMBL" id="JAIWYP010000004">
    <property type="protein sequence ID" value="KAH3835904.1"/>
    <property type="molecule type" value="Genomic_DNA"/>
</dbReference>
<reference evidence="2" key="1">
    <citation type="journal article" date="2019" name="bioRxiv">
        <title>The Genome of the Zebra Mussel, Dreissena polymorpha: A Resource for Invasive Species Research.</title>
        <authorList>
            <person name="McCartney M.A."/>
            <person name="Auch B."/>
            <person name="Kono T."/>
            <person name="Mallez S."/>
            <person name="Zhang Y."/>
            <person name="Obille A."/>
            <person name="Becker A."/>
            <person name="Abrahante J.E."/>
            <person name="Garbe J."/>
            <person name="Badalamenti J.P."/>
            <person name="Herman A."/>
            <person name="Mangelson H."/>
            <person name="Liachko I."/>
            <person name="Sullivan S."/>
            <person name="Sone E.D."/>
            <person name="Koren S."/>
            <person name="Silverstein K.A.T."/>
            <person name="Beckman K.B."/>
            <person name="Gohl D.M."/>
        </authorList>
    </citation>
    <scope>NUCLEOTIDE SEQUENCE</scope>
    <source>
        <strain evidence="2">Duluth1</strain>
        <tissue evidence="2">Whole animal</tissue>
    </source>
</reference>
<proteinExistence type="predicted"/>
<sequence>MTTVGAPAGDSQTVPESVPDRRGTCRKLPDSLRRCQDRLRTYMRLPDGARSLKERRCTCRRLPKSLRRCQGNEVLLFA</sequence>
<evidence type="ECO:0000313" key="2">
    <source>
        <dbReference type="EMBL" id="KAH3835904.1"/>
    </source>
</evidence>
<reference evidence="2" key="2">
    <citation type="submission" date="2020-11" db="EMBL/GenBank/DDBJ databases">
        <authorList>
            <person name="McCartney M.A."/>
            <person name="Auch B."/>
            <person name="Kono T."/>
            <person name="Mallez S."/>
            <person name="Becker A."/>
            <person name="Gohl D.M."/>
            <person name="Silverstein K.A.T."/>
            <person name="Koren S."/>
            <person name="Bechman K.B."/>
            <person name="Herman A."/>
            <person name="Abrahante J.E."/>
            <person name="Garbe J."/>
        </authorList>
    </citation>
    <scope>NUCLEOTIDE SEQUENCE</scope>
    <source>
        <strain evidence="2">Duluth1</strain>
        <tissue evidence="2">Whole animal</tissue>
    </source>
</reference>
<evidence type="ECO:0000256" key="1">
    <source>
        <dbReference type="SAM" id="MobiDB-lite"/>
    </source>
</evidence>
<dbReference type="AlphaFoldDB" id="A0A9D4QM01"/>
<accession>A0A9D4QM01</accession>
<comment type="caution">
    <text evidence="2">The sequence shown here is derived from an EMBL/GenBank/DDBJ whole genome shotgun (WGS) entry which is preliminary data.</text>
</comment>
<evidence type="ECO:0000313" key="3">
    <source>
        <dbReference type="Proteomes" id="UP000828390"/>
    </source>
</evidence>
<name>A0A9D4QM01_DREPO</name>
<gene>
    <name evidence="2" type="ORF">DPMN_109272</name>
</gene>
<dbReference type="Proteomes" id="UP000828390">
    <property type="component" value="Unassembled WGS sequence"/>
</dbReference>
<protein>
    <submittedName>
        <fullName evidence="2">Uncharacterized protein</fullName>
    </submittedName>
</protein>
<organism evidence="2 3">
    <name type="scientific">Dreissena polymorpha</name>
    <name type="common">Zebra mussel</name>
    <name type="synonym">Mytilus polymorpha</name>
    <dbReference type="NCBI Taxonomy" id="45954"/>
    <lineage>
        <taxon>Eukaryota</taxon>
        <taxon>Metazoa</taxon>
        <taxon>Spiralia</taxon>
        <taxon>Lophotrochozoa</taxon>
        <taxon>Mollusca</taxon>
        <taxon>Bivalvia</taxon>
        <taxon>Autobranchia</taxon>
        <taxon>Heteroconchia</taxon>
        <taxon>Euheterodonta</taxon>
        <taxon>Imparidentia</taxon>
        <taxon>Neoheterodontei</taxon>
        <taxon>Myida</taxon>
        <taxon>Dreissenoidea</taxon>
        <taxon>Dreissenidae</taxon>
        <taxon>Dreissena</taxon>
    </lineage>
</organism>